<proteinExistence type="inferred from homology"/>
<dbReference type="EMBL" id="KQ964475">
    <property type="protein sequence ID" value="KXN71449.1"/>
    <property type="molecule type" value="Genomic_DNA"/>
</dbReference>
<gene>
    <name evidence="6" type="ORF">CONCODRAFT_78351</name>
</gene>
<keyword evidence="4" id="KW-0539">Nucleus</keyword>
<dbReference type="Proteomes" id="UP000070444">
    <property type="component" value="Unassembled WGS sequence"/>
</dbReference>
<comment type="subcellular location">
    <subcellularLocation>
        <location evidence="1">Nucleus</location>
        <location evidence="1">Nucleolus</location>
    </subcellularLocation>
</comment>
<dbReference type="GO" id="GO:0005730">
    <property type="term" value="C:nucleolus"/>
    <property type="evidence" value="ECO:0007669"/>
    <property type="project" value="UniProtKB-SubCell"/>
</dbReference>
<evidence type="ECO:0000313" key="6">
    <source>
        <dbReference type="EMBL" id="KXN71449.1"/>
    </source>
</evidence>
<dbReference type="Pfam" id="PF09805">
    <property type="entry name" value="Nop25"/>
    <property type="match status" value="1"/>
</dbReference>
<organism evidence="6 7">
    <name type="scientific">Conidiobolus coronatus (strain ATCC 28846 / CBS 209.66 / NRRL 28638)</name>
    <name type="common">Delacroixia coronata</name>
    <dbReference type="NCBI Taxonomy" id="796925"/>
    <lineage>
        <taxon>Eukaryota</taxon>
        <taxon>Fungi</taxon>
        <taxon>Fungi incertae sedis</taxon>
        <taxon>Zoopagomycota</taxon>
        <taxon>Entomophthoromycotina</taxon>
        <taxon>Entomophthoromycetes</taxon>
        <taxon>Entomophthorales</taxon>
        <taxon>Ancylistaceae</taxon>
        <taxon>Conidiobolus</taxon>
    </lineage>
</organism>
<evidence type="ECO:0000256" key="2">
    <source>
        <dbReference type="ARBA" id="ARBA00007175"/>
    </source>
</evidence>
<reference evidence="6 7" key="1">
    <citation type="journal article" date="2015" name="Genome Biol. Evol.">
        <title>Phylogenomic analyses indicate that early fungi evolved digesting cell walls of algal ancestors of land plants.</title>
        <authorList>
            <person name="Chang Y."/>
            <person name="Wang S."/>
            <person name="Sekimoto S."/>
            <person name="Aerts A.L."/>
            <person name="Choi C."/>
            <person name="Clum A."/>
            <person name="LaButti K.M."/>
            <person name="Lindquist E.A."/>
            <person name="Yee Ngan C."/>
            <person name="Ohm R.A."/>
            <person name="Salamov A.A."/>
            <person name="Grigoriev I.V."/>
            <person name="Spatafora J.W."/>
            <person name="Berbee M.L."/>
        </authorList>
    </citation>
    <scope>NUCLEOTIDE SEQUENCE [LARGE SCALE GENOMIC DNA]</scope>
    <source>
        <strain evidence="6 7">NRRL 28638</strain>
    </source>
</reference>
<dbReference type="STRING" id="796925.A0A137P8Z2"/>
<evidence type="ECO:0000313" key="7">
    <source>
        <dbReference type="Proteomes" id="UP000070444"/>
    </source>
</evidence>
<dbReference type="AlphaFoldDB" id="A0A137P8Z2"/>
<feature type="region of interest" description="Disordered" evidence="5">
    <location>
        <begin position="155"/>
        <end position="227"/>
    </location>
</feature>
<sequence length="227" mass="26692">MKNMKNMKNVKNSTLLSAGKKIYEKKKSKKQDQLLEVKFDEDAREKFLTGFTKRKQERRTHAIKKVKEQERLDRIEERKMRKDHILEQIREKQATFVAQFGEVEDIEDGVEDNENAVEEMKFGTGDDSTTVTVMTQNLDDEDDDSPAKLLRELKAKVKSNMEKEKAKAEEAEEEEEIDTSDIRLPSKPKKFRYESKGERKKTQLKEKMKKKGLSLKQHSRPDKKGRR</sequence>
<keyword evidence="7" id="KW-1185">Reference proteome</keyword>
<feature type="compositionally biased region" description="Acidic residues" evidence="5">
    <location>
        <begin position="170"/>
        <end position="179"/>
    </location>
</feature>
<dbReference type="OMA" id="CVIGANE"/>
<evidence type="ECO:0000256" key="4">
    <source>
        <dbReference type="ARBA" id="ARBA00023242"/>
    </source>
</evidence>
<accession>A0A137P8Z2</accession>
<dbReference type="GO" id="GO:0019843">
    <property type="term" value="F:rRNA binding"/>
    <property type="evidence" value="ECO:0007669"/>
    <property type="project" value="TreeGrafter"/>
</dbReference>
<feature type="compositionally biased region" description="Basic residues" evidence="5">
    <location>
        <begin position="207"/>
        <end position="227"/>
    </location>
</feature>
<name>A0A137P8Z2_CONC2</name>
<keyword evidence="3" id="KW-0175">Coiled coil</keyword>
<evidence type="ECO:0000256" key="1">
    <source>
        <dbReference type="ARBA" id="ARBA00004604"/>
    </source>
</evidence>
<feature type="compositionally biased region" description="Basic and acidic residues" evidence="5">
    <location>
        <begin position="155"/>
        <end position="169"/>
    </location>
</feature>
<evidence type="ECO:0000256" key="5">
    <source>
        <dbReference type="SAM" id="MobiDB-lite"/>
    </source>
</evidence>
<evidence type="ECO:0008006" key="8">
    <source>
        <dbReference type="Google" id="ProtNLM"/>
    </source>
</evidence>
<dbReference type="PANTHER" id="PTHR14577:SF0">
    <property type="entry name" value="NUCLEOLAR PROTEIN 12"/>
    <property type="match status" value="1"/>
</dbReference>
<feature type="compositionally biased region" description="Basic and acidic residues" evidence="5">
    <location>
        <begin position="191"/>
        <end position="206"/>
    </location>
</feature>
<evidence type="ECO:0000256" key="3">
    <source>
        <dbReference type="ARBA" id="ARBA00023054"/>
    </source>
</evidence>
<protein>
    <recommendedName>
        <fullName evidence="8">Nucleolar protein 12</fullName>
    </recommendedName>
</protein>
<dbReference type="PANTHER" id="PTHR14577">
    <property type="entry name" value="NUCLEOLAR PROTEIN 12"/>
    <property type="match status" value="1"/>
</dbReference>
<comment type="similarity">
    <text evidence="2">Belongs to the RRP17 family.</text>
</comment>
<dbReference type="InterPro" id="IPR019186">
    <property type="entry name" value="Nucleolar_protein_12"/>
</dbReference>
<dbReference type="OrthoDB" id="551633at2759"/>